<evidence type="ECO:0000313" key="1">
    <source>
        <dbReference type="EMBL" id="SHL13469.1"/>
    </source>
</evidence>
<dbReference type="AlphaFoldDB" id="A0A1M6Y655"/>
<name>A0A1M6Y655_9BRAD</name>
<dbReference type="SUPFAM" id="SSF53822">
    <property type="entry name" value="Periplasmic binding protein-like I"/>
    <property type="match status" value="1"/>
</dbReference>
<organism evidence="1 2">
    <name type="scientific">Bradyrhizobium lablabi</name>
    <dbReference type="NCBI Taxonomy" id="722472"/>
    <lineage>
        <taxon>Bacteria</taxon>
        <taxon>Pseudomonadati</taxon>
        <taxon>Pseudomonadota</taxon>
        <taxon>Alphaproteobacteria</taxon>
        <taxon>Hyphomicrobiales</taxon>
        <taxon>Nitrobacteraceae</taxon>
        <taxon>Bradyrhizobium</taxon>
    </lineage>
</organism>
<dbReference type="Pfam" id="PF04392">
    <property type="entry name" value="ABC_sub_bind"/>
    <property type="match status" value="1"/>
</dbReference>
<dbReference type="OrthoDB" id="9776955at2"/>
<sequence>MRRREFIGLVGSAATVWSLAARAQQADRIRKLAVLMNLASEDPEGKARIQAFSQSLRKTGWIEGENLRIEVRWAGDDAERYHQYARELVGSAPDVILASASQSVAALQQVTQSVPIVFANVIDPVGAGFVASLARPGGNTTGFTAFEYSISGKWLELLKELAPGLKRVAVVREPSIAAGIGQFAAIQTMASSSSGLELTAIDPRDSTQLERALASFAREPNGGVIITASSSAVTRRELLLALALRYRLPAMYPFRYYVASGGLAAYGPDVNDVYGRAADYIHRILKGAKPADLPVQAPTKYELVLNLKTAKAIGLSVAPSLLARADEVIE</sequence>
<dbReference type="PANTHER" id="PTHR35271:SF1">
    <property type="entry name" value="ABC TRANSPORTER, SUBSTRATE-BINDING LIPOPROTEIN"/>
    <property type="match status" value="1"/>
</dbReference>
<evidence type="ECO:0000313" key="2">
    <source>
        <dbReference type="Proteomes" id="UP000189935"/>
    </source>
</evidence>
<gene>
    <name evidence="1" type="ORF">SAMN05444159_5088</name>
</gene>
<dbReference type="InterPro" id="IPR028082">
    <property type="entry name" value="Peripla_BP_I"/>
</dbReference>
<dbReference type="InterPro" id="IPR007487">
    <property type="entry name" value="ABC_transpt-TYRBP-like"/>
</dbReference>
<dbReference type="CDD" id="cd06325">
    <property type="entry name" value="PBP1_ABC_unchar_transporter"/>
    <property type="match status" value="1"/>
</dbReference>
<accession>A0A1M6Y655</accession>
<proteinExistence type="predicted"/>
<protein>
    <submittedName>
        <fullName evidence="1">Putative ABC transport system substrate-binding protein</fullName>
    </submittedName>
</protein>
<dbReference type="EMBL" id="LT670844">
    <property type="protein sequence ID" value="SHL13469.1"/>
    <property type="molecule type" value="Genomic_DNA"/>
</dbReference>
<dbReference type="Gene3D" id="3.40.50.2300">
    <property type="match status" value="2"/>
</dbReference>
<dbReference type="PANTHER" id="PTHR35271">
    <property type="entry name" value="ABC TRANSPORTER, SUBSTRATE-BINDING LIPOPROTEIN-RELATED"/>
    <property type="match status" value="1"/>
</dbReference>
<reference evidence="1 2" key="1">
    <citation type="submission" date="2016-11" db="EMBL/GenBank/DDBJ databases">
        <authorList>
            <person name="Jaros S."/>
            <person name="Januszkiewicz K."/>
            <person name="Wedrychowicz H."/>
        </authorList>
    </citation>
    <scope>NUCLEOTIDE SEQUENCE [LARGE SCALE GENOMIC DNA]</scope>
    <source>
        <strain evidence="1 2">GAS499</strain>
    </source>
</reference>
<dbReference type="RefSeq" id="WP_079542482.1">
    <property type="nucleotide sequence ID" value="NZ_LT670844.1"/>
</dbReference>
<dbReference type="Proteomes" id="UP000189935">
    <property type="component" value="Chromosome I"/>
</dbReference>